<name>A0A8T2APU4_ARASU</name>
<dbReference type="InterPro" id="IPR022617">
    <property type="entry name" value="Rad60/SUMO-like_dom"/>
</dbReference>
<evidence type="ECO:0000259" key="2">
    <source>
        <dbReference type="Pfam" id="PF11976"/>
    </source>
</evidence>
<accession>A0A8T2APU4</accession>
<organism evidence="3 4">
    <name type="scientific">Arabidopsis suecica</name>
    <name type="common">Swedish thale-cress</name>
    <name type="synonym">Cardaminopsis suecica</name>
    <dbReference type="NCBI Taxonomy" id="45249"/>
    <lineage>
        <taxon>Eukaryota</taxon>
        <taxon>Viridiplantae</taxon>
        <taxon>Streptophyta</taxon>
        <taxon>Embryophyta</taxon>
        <taxon>Tracheophyta</taxon>
        <taxon>Spermatophyta</taxon>
        <taxon>Magnoliopsida</taxon>
        <taxon>eudicotyledons</taxon>
        <taxon>Gunneridae</taxon>
        <taxon>Pentapetalae</taxon>
        <taxon>rosids</taxon>
        <taxon>malvids</taxon>
        <taxon>Brassicales</taxon>
        <taxon>Brassicaceae</taxon>
        <taxon>Camelineae</taxon>
        <taxon>Arabidopsis</taxon>
    </lineage>
</organism>
<reference evidence="3 4" key="1">
    <citation type="submission" date="2020-12" db="EMBL/GenBank/DDBJ databases">
        <title>Concerted genomic and epigenomic changes stabilize Arabidopsis allopolyploids.</title>
        <authorList>
            <person name="Chen Z."/>
        </authorList>
    </citation>
    <scope>NUCLEOTIDE SEQUENCE [LARGE SCALE GENOMIC DNA]</scope>
    <source>
        <strain evidence="3">As9502</strain>
        <tissue evidence="3">Leaf</tissue>
    </source>
</reference>
<dbReference type="PANTHER" id="PTHR10562">
    <property type="entry name" value="SMALL UBIQUITIN-RELATED MODIFIER"/>
    <property type="match status" value="1"/>
</dbReference>
<keyword evidence="1" id="KW-0175">Coiled coil</keyword>
<evidence type="ECO:0000313" key="3">
    <source>
        <dbReference type="EMBL" id="KAG7574767.1"/>
    </source>
</evidence>
<feature type="domain" description="Rad60/SUMO-like" evidence="2">
    <location>
        <begin position="27"/>
        <end position="96"/>
    </location>
</feature>
<dbReference type="Proteomes" id="UP000694251">
    <property type="component" value="Chromosome 9"/>
</dbReference>
<sequence length="203" mass="23225">MKPGVQINLRAKHQEEDKTRGNQGARIKLHVKSQDGQKVFFLIHGHTKLKKLLKAYCDFQYLDFTSTVFLFDGNRFDGEQTPDELGMKDGDEINAMFHQTDIQRAKINLKVTDQVFFHCYLLQPQVFTIFFFNGARFCGEQTSDELGMKDGDVINAIFHQTKNQGAEINPKVEEELKEAVDLVDELNAEAETLAHLECLQLSQ</sequence>
<dbReference type="Pfam" id="PF11976">
    <property type="entry name" value="Rad60-SLD"/>
    <property type="match status" value="1"/>
</dbReference>
<gene>
    <name evidence="3" type="ORF">ISN44_As09g029230</name>
</gene>
<protein>
    <submittedName>
        <fullName evidence="3">Ubiquitin-like domain superfamily</fullName>
    </submittedName>
</protein>
<dbReference type="EMBL" id="JAEFBJ010000009">
    <property type="protein sequence ID" value="KAG7574767.1"/>
    <property type="molecule type" value="Genomic_DNA"/>
</dbReference>
<dbReference type="AlphaFoldDB" id="A0A8T2APU4"/>
<proteinExistence type="predicted"/>
<comment type="caution">
    <text evidence="3">The sequence shown here is derived from an EMBL/GenBank/DDBJ whole genome shotgun (WGS) entry which is preliminary data.</text>
</comment>
<evidence type="ECO:0000256" key="1">
    <source>
        <dbReference type="SAM" id="Coils"/>
    </source>
</evidence>
<evidence type="ECO:0000313" key="4">
    <source>
        <dbReference type="Proteomes" id="UP000694251"/>
    </source>
</evidence>
<keyword evidence="4" id="KW-1185">Reference proteome</keyword>
<dbReference type="OrthoDB" id="442921at2759"/>
<feature type="coiled-coil region" evidence="1">
    <location>
        <begin position="169"/>
        <end position="196"/>
    </location>
</feature>